<feature type="region of interest" description="Disordered" evidence="1">
    <location>
        <begin position="71"/>
        <end position="111"/>
    </location>
</feature>
<organism evidence="2 3">
    <name type="scientific">Pleuronectes platessa</name>
    <name type="common">European plaice</name>
    <dbReference type="NCBI Taxonomy" id="8262"/>
    <lineage>
        <taxon>Eukaryota</taxon>
        <taxon>Metazoa</taxon>
        <taxon>Chordata</taxon>
        <taxon>Craniata</taxon>
        <taxon>Vertebrata</taxon>
        <taxon>Euteleostomi</taxon>
        <taxon>Actinopterygii</taxon>
        <taxon>Neopterygii</taxon>
        <taxon>Teleostei</taxon>
        <taxon>Neoteleostei</taxon>
        <taxon>Acanthomorphata</taxon>
        <taxon>Carangaria</taxon>
        <taxon>Pleuronectiformes</taxon>
        <taxon>Pleuronectoidei</taxon>
        <taxon>Pleuronectidae</taxon>
        <taxon>Pleuronectes</taxon>
    </lineage>
</organism>
<sequence length="111" mass="12108">MGNPPRSPLLQHAPAIALMLDCLGPIFPFISPGTEMDVGQALQPGETPPCAARNTCPPLCIGTPNLYQAKEEHHHNTFPQPHRLTGRPKEQDEGEPRGRCVHLTPKTAFLT</sequence>
<evidence type="ECO:0000256" key="1">
    <source>
        <dbReference type="SAM" id="MobiDB-lite"/>
    </source>
</evidence>
<dbReference type="EMBL" id="CADEAL010000093">
    <property type="protein sequence ID" value="CAB1414236.1"/>
    <property type="molecule type" value="Genomic_DNA"/>
</dbReference>
<dbReference type="AlphaFoldDB" id="A0A9N7TKL4"/>
<comment type="caution">
    <text evidence="2">The sequence shown here is derived from an EMBL/GenBank/DDBJ whole genome shotgun (WGS) entry which is preliminary data.</text>
</comment>
<gene>
    <name evidence="2" type="ORF">PLEPLA_LOCUS1943</name>
</gene>
<keyword evidence="3" id="KW-1185">Reference proteome</keyword>
<proteinExistence type="predicted"/>
<feature type="compositionally biased region" description="Basic and acidic residues" evidence="1">
    <location>
        <begin position="87"/>
        <end position="98"/>
    </location>
</feature>
<evidence type="ECO:0000313" key="2">
    <source>
        <dbReference type="EMBL" id="CAB1414236.1"/>
    </source>
</evidence>
<accession>A0A9N7TKL4</accession>
<protein>
    <submittedName>
        <fullName evidence="2">Uncharacterized protein</fullName>
    </submittedName>
</protein>
<name>A0A9N7TKL4_PLEPL</name>
<reference evidence="2" key="1">
    <citation type="submission" date="2020-03" db="EMBL/GenBank/DDBJ databases">
        <authorList>
            <person name="Weist P."/>
        </authorList>
    </citation>
    <scope>NUCLEOTIDE SEQUENCE</scope>
</reference>
<dbReference type="Proteomes" id="UP001153269">
    <property type="component" value="Unassembled WGS sequence"/>
</dbReference>
<evidence type="ECO:0000313" key="3">
    <source>
        <dbReference type="Proteomes" id="UP001153269"/>
    </source>
</evidence>